<name>A0A199VAB0_ANACO</name>
<comment type="caution">
    <text evidence="5">The sequence shown here is derived from an EMBL/GenBank/DDBJ whole genome shotgun (WGS) entry which is preliminary data.</text>
</comment>
<dbReference type="GO" id="GO:0004497">
    <property type="term" value="F:monooxygenase activity"/>
    <property type="evidence" value="ECO:0007669"/>
    <property type="project" value="UniProtKB-KW"/>
</dbReference>
<dbReference type="PANTHER" id="PTHR45934:SF1">
    <property type="entry name" value="OS04G0423100 PROTEIN"/>
    <property type="match status" value="1"/>
</dbReference>
<evidence type="ECO:0000256" key="2">
    <source>
        <dbReference type="ARBA" id="ARBA00023033"/>
    </source>
</evidence>
<dbReference type="STRING" id="4615.A0A199VAB0"/>
<evidence type="ECO:0000256" key="1">
    <source>
        <dbReference type="ARBA" id="ARBA00023002"/>
    </source>
</evidence>
<dbReference type="Gene3D" id="3.50.50.60">
    <property type="entry name" value="FAD/NAD(P)-binding domain"/>
    <property type="match status" value="1"/>
</dbReference>
<dbReference type="InterPro" id="IPR036188">
    <property type="entry name" value="FAD/NAD-bd_sf"/>
</dbReference>
<dbReference type="InterPro" id="IPR002938">
    <property type="entry name" value="FAD-bd"/>
</dbReference>
<comment type="similarity">
    <text evidence="3">Belongs to the 3-hydroxybenzoate 6-hydroxylase family.</text>
</comment>
<protein>
    <submittedName>
        <fullName evidence="5">FAD-dependent urate hydroxylase</fullName>
    </submittedName>
</protein>
<dbReference type="PANTHER" id="PTHR45934">
    <property type="entry name" value="FAD/NAD(P)-BINDING OXIDOREDUCTASE FAMILY PROTEIN"/>
    <property type="match status" value="1"/>
</dbReference>
<evidence type="ECO:0000313" key="6">
    <source>
        <dbReference type="Proteomes" id="UP000092600"/>
    </source>
</evidence>
<proteinExistence type="inferred from homology"/>
<dbReference type="SUPFAM" id="SSF51905">
    <property type="entry name" value="FAD/NAD(P)-binding domain"/>
    <property type="match status" value="1"/>
</dbReference>
<dbReference type="EMBL" id="LSRQ01002532">
    <property type="protein sequence ID" value="OAY74024.1"/>
    <property type="molecule type" value="Genomic_DNA"/>
</dbReference>
<dbReference type="Proteomes" id="UP000092600">
    <property type="component" value="Unassembled WGS sequence"/>
</dbReference>
<evidence type="ECO:0000313" key="5">
    <source>
        <dbReference type="EMBL" id="OAY74024.1"/>
    </source>
</evidence>
<organism evidence="5 6">
    <name type="scientific">Ananas comosus</name>
    <name type="common">Pineapple</name>
    <name type="synonym">Ananas ananas</name>
    <dbReference type="NCBI Taxonomy" id="4615"/>
    <lineage>
        <taxon>Eukaryota</taxon>
        <taxon>Viridiplantae</taxon>
        <taxon>Streptophyta</taxon>
        <taxon>Embryophyta</taxon>
        <taxon>Tracheophyta</taxon>
        <taxon>Spermatophyta</taxon>
        <taxon>Magnoliopsida</taxon>
        <taxon>Liliopsida</taxon>
        <taxon>Poales</taxon>
        <taxon>Bromeliaceae</taxon>
        <taxon>Bromelioideae</taxon>
        <taxon>Ananas</taxon>
    </lineage>
</organism>
<dbReference type="PRINTS" id="PR00420">
    <property type="entry name" value="RNGMNOXGNASE"/>
</dbReference>
<dbReference type="InterPro" id="IPR044560">
    <property type="entry name" value="MOase"/>
</dbReference>
<keyword evidence="2" id="KW-0503">Monooxygenase</keyword>
<dbReference type="Pfam" id="PF01494">
    <property type="entry name" value="FAD_binding_3"/>
    <property type="match status" value="1"/>
</dbReference>
<keyword evidence="1" id="KW-0560">Oxidoreductase</keyword>
<evidence type="ECO:0000259" key="4">
    <source>
        <dbReference type="Pfam" id="PF01494"/>
    </source>
</evidence>
<dbReference type="GO" id="GO:0071949">
    <property type="term" value="F:FAD binding"/>
    <property type="evidence" value="ECO:0007669"/>
    <property type="project" value="InterPro"/>
</dbReference>
<evidence type="ECO:0000256" key="3">
    <source>
        <dbReference type="ARBA" id="ARBA00024018"/>
    </source>
</evidence>
<sequence>MAEAEEGVVIVGAGIAGLATAAALTRMGVRGVIVLEKSHELHTTGAVISIFPNGWRALRALGVAHKLANNYPSYKMSRVMNLETGETREINLTGTMDRVGIGVRTIHRKVLLSALAEELPPDTIRFSSKLVSVRSADPEDSTSHFISLHLDNGSIIKTKVLIGCDGVHSVVAQWLGLSAPIDSDRSAVRGLAEFSERHGFQHQLHQYISHDKMAGFVPVNDREVYWFISHDTSHRDREMTRHPKLIIRQVTRRLARGFPDEFLDVVRNTDPSTLTWTQIHDRAPWALLLGPWAHMGRATVLGDALHPTTVAPDLPLGGCAALELEDAVVLARHVGPALTCAEVGAEEALAAYVSERRWRVVGLAAGAYVARWAQRGAGRARYSFRRRLVEWVLRRFVGPRMIEAVNYDCGDLDEMD</sequence>
<reference evidence="5 6" key="1">
    <citation type="journal article" date="2016" name="DNA Res.">
        <title>The draft genome of MD-2 pineapple using hybrid error correction of long reads.</title>
        <authorList>
            <person name="Redwan R.M."/>
            <person name="Saidin A."/>
            <person name="Kumar S.V."/>
        </authorList>
    </citation>
    <scope>NUCLEOTIDE SEQUENCE [LARGE SCALE GENOMIC DNA]</scope>
    <source>
        <strain evidence="6">cv. MD2</strain>
        <tissue evidence="5">Leaf</tissue>
    </source>
</reference>
<feature type="domain" description="FAD-binding" evidence="4">
    <location>
        <begin position="8"/>
        <end position="359"/>
    </location>
</feature>
<gene>
    <name evidence="5" type="ORF">ACMD2_10869</name>
</gene>
<dbReference type="AlphaFoldDB" id="A0A199VAB0"/>
<accession>A0A199VAB0</accession>